<dbReference type="InterPro" id="IPR015917">
    <property type="entry name" value="Pept_C14A"/>
</dbReference>
<dbReference type="Gene3D" id="3.30.70.1470">
    <property type="entry name" value="Caspase-like"/>
    <property type="match status" value="1"/>
</dbReference>
<reference evidence="6 7" key="1">
    <citation type="submission" date="2020-06" db="EMBL/GenBank/DDBJ databases">
        <authorList>
            <person name="Li R."/>
            <person name="Bekaert M."/>
        </authorList>
    </citation>
    <scope>NUCLEOTIDE SEQUENCE [LARGE SCALE GENOMIC DNA]</scope>
    <source>
        <strain evidence="7">wild</strain>
    </source>
</reference>
<dbReference type="SMART" id="SM00115">
    <property type="entry name" value="CASc"/>
    <property type="match status" value="1"/>
</dbReference>
<dbReference type="GO" id="GO:0005737">
    <property type="term" value="C:cytoplasm"/>
    <property type="evidence" value="ECO:0007669"/>
    <property type="project" value="TreeGrafter"/>
</dbReference>
<dbReference type="SUPFAM" id="SSF52129">
    <property type="entry name" value="Caspase-like"/>
    <property type="match status" value="1"/>
</dbReference>
<dbReference type="InterPro" id="IPR011600">
    <property type="entry name" value="Pept_C14_caspase"/>
</dbReference>
<evidence type="ECO:0000313" key="7">
    <source>
        <dbReference type="Proteomes" id="UP000507470"/>
    </source>
</evidence>
<dbReference type="PRINTS" id="PR00376">
    <property type="entry name" value="IL1BCENZYME"/>
</dbReference>
<dbReference type="GO" id="GO:0004197">
    <property type="term" value="F:cysteine-type endopeptidase activity"/>
    <property type="evidence" value="ECO:0007669"/>
    <property type="project" value="InterPro"/>
</dbReference>
<sequence length="315" mass="35868">MDKCTTALPNKDIFIIVTISCSKYVSGVILLFFRSHQIMDFSDSNSYDFNQKERGIALLINNRNFKTTQNRKGDEIDQQNIQKVFDDLGFRTCSYEDQTADDMRKIATEIAQESIHENSDCFVCVVASHGGEKQTITDTHSPYLEREQKIMGVDGGLRGKPKFFFIQACRIAGVLKMDKGCPLRPLESLKLIQDTHGNKLTASAKEVPMVTRAPCPEDSLIMFASVSGNLAVRNPRDGSWMLQELYKCLVKNRKQLERMNFLDILTDVLARMSKKETSAKLFNKQFCPGCYIHCLTKDVFMKEKVSRCKRKVPEC</sequence>
<feature type="domain" description="Caspase family p10" evidence="4">
    <location>
        <begin position="209"/>
        <end position="303"/>
    </location>
</feature>
<evidence type="ECO:0000256" key="3">
    <source>
        <dbReference type="SAM" id="Phobius"/>
    </source>
</evidence>
<keyword evidence="3" id="KW-0812">Transmembrane</keyword>
<keyword evidence="7" id="KW-1185">Reference proteome</keyword>
<dbReference type="Gene3D" id="3.40.50.1460">
    <property type="match status" value="1"/>
</dbReference>
<dbReference type="Pfam" id="PF00656">
    <property type="entry name" value="Peptidase_C14"/>
    <property type="match status" value="1"/>
</dbReference>
<feature type="domain" description="Caspase family p20" evidence="5">
    <location>
        <begin position="53"/>
        <end position="170"/>
    </location>
</feature>
<dbReference type="InterPro" id="IPR029030">
    <property type="entry name" value="Caspase-like_dom_sf"/>
</dbReference>
<dbReference type="PANTHER" id="PTHR10454:SF232">
    <property type="entry name" value="AT03047P-RELATED"/>
    <property type="match status" value="1"/>
</dbReference>
<evidence type="ECO:0000313" key="6">
    <source>
        <dbReference type="EMBL" id="CAC5381331.1"/>
    </source>
</evidence>
<dbReference type="InterPro" id="IPR001309">
    <property type="entry name" value="Pept_C14_p20"/>
</dbReference>
<dbReference type="AlphaFoldDB" id="A0A6J8BD57"/>
<protein>
    <submittedName>
        <fullName evidence="6">CASP7</fullName>
        <ecNumber evidence="6">3.4.22.60</ecNumber>
    </submittedName>
</protein>
<feature type="transmembrane region" description="Helical" evidence="3">
    <location>
        <begin position="13"/>
        <end position="33"/>
    </location>
</feature>
<comment type="similarity">
    <text evidence="1 2">Belongs to the peptidase C14A family.</text>
</comment>
<dbReference type="Proteomes" id="UP000507470">
    <property type="component" value="Unassembled WGS sequence"/>
</dbReference>
<evidence type="ECO:0000256" key="1">
    <source>
        <dbReference type="ARBA" id="ARBA00010134"/>
    </source>
</evidence>
<dbReference type="EMBL" id="CACVKT020003049">
    <property type="protein sequence ID" value="CAC5381331.1"/>
    <property type="molecule type" value="Genomic_DNA"/>
</dbReference>
<evidence type="ECO:0000259" key="4">
    <source>
        <dbReference type="PROSITE" id="PS50207"/>
    </source>
</evidence>
<name>A0A6J8BD57_MYTCO</name>
<dbReference type="GO" id="GO:0006508">
    <property type="term" value="P:proteolysis"/>
    <property type="evidence" value="ECO:0007669"/>
    <property type="project" value="InterPro"/>
</dbReference>
<keyword evidence="6" id="KW-0378">Hydrolase</keyword>
<dbReference type="OrthoDB" id="6162091at2759"/>
<dbReference type="InterPro" id="IPR002398">
    <property type="entry name" value="Pept_C14"/>
</dbReference>
<evidence type="ECO:0000259" key="5">
    <source>
        <dbReference type="PROSITE" id="PS50208"/>
    </source>
</evidence>
<keyword evidence="3" id="KW-1133">Transmembrane helix</keyword>
<dbReference type="PROSITE" id="PS50208">
    <property type="entry name" value="CASPASE_P20"/>
    <property type="match status" value="1"/>
</dbReference>
<accession>A0A6J8BD57</accession>
<dbReference type="GO" id="GO:0043525">
    <property type="term" value="P:positive regulation of neuron apoptotic process"/>
    <property type="evidence" value="ECO:0007669"/>
    <property type="project" value="TreeGrafter"/>
</dbReference>
<organism evidence="6 7">
    <name type="scientific">Mytilus coruscus</name>
    <name type="common">Sea mussel</name>
    <dbReference type="NCBI Taxonomy" id="42192"/>
    <lineage>
        <taxon>Eukaryota</taxon>
        <taxon>Metazoa</taxon>
        <taxon>Spiralia</taxon>
        <taxon>Lophotrochozoa</taxon>
        <taxon>Mollusca</taxon>
        <taxon>Bivalvia</taxon>
        <taxon>Autobranchia</taxon>
        <taxon>Pteriomorphia</taxon>
        <taxon>Mytilida</taxon>
        <taxon>Mytiloidea</taxon>
        <taxon>Mytilidae</taxon>
        <taxon>Mytilinae</taxon>
        <taxon>Mytilus</taxon>
    </lineage>
</organism>
<dbReference type="GO" id="GO:0006915">
    <property type="term" value="P:apoptotic process"/>
    <property type="evidence" value="ECO:0007669"/>
    <property type="project" value="TreeGrafter"/>
</dbReference>
<dbReference type="InterPro" id="IPR002138">
    <property type="entry name" value="Pept_C14_p10"/>
</dbReference>
<dbReference type="PANTHER" id="PTHR10454">
    <property type="entry name" value="CASPASE"/>
    <property type="match status" value="1"/>
</dbReference>
<proteinExistence type="inferred from homology"/>
<dbReference type="PROSITE" id="PS50207">
    <property type="entry name" value="CASPASE_P10"/>
    <property type="match status" value="1"/>
</dbReference>
<gene>
    <name evidence="6" type="ORF">MCOR_17215</name>
</gene>
<keyword evidence="3" id="KW-0472">Membrane</keyword>
<evidence type="ECO:0000256" key="2">
    <source>
        <dbReference type="RuleBase" id="RU003971"/>
    </source>
</evidence>
<dbReference type="EC" id="3.4.22.60" evidence="6"/>